<sequence>MDERTIEKIFDKIISLYEDKFDKKSKPRNGEGTVLASIFLHHKIFLDIKIICLATGIKCLNVNEMKRENKNGKLLHDSHAEVLCFRAFNRFLLELMKNHEYVDEDDVLIKVDVNKFEWNEAWEIGMYVSELPCGDLAVIHEQHKKTTREYQEWKDDEVKQYVDENIKTILRGKNNIKKTGVVRTKPGRFDSVATLSKSCTDKIILKQRIGLSSGLLNLLINTKLQLKYLILPNVRLHNKGNVDEILVKSLKERMEDTNIHIQFIDKYFEDNINDYTGNITHKRTSNEHGVMILKDDEYVNEPLQDGVKLGYKAKKNSLTLRKNCESLISRFSMLQLYQSFNKIHEDSYIQTKTLDSKRECLKGEVRNEMSSDGWISNIEDDFCVI</sequence>
<dbReference type="Proteomes" id="UP000183365">
    <property type="component" value="Unassembled WGS sequence"/>
</dbReference>
<dbReference type="OrthoDB" id="10268011at2759"/>
<name>A0A1L0B5P8_9ASCO</name>
<dbReference type="SMART" id="SM00552">
    <property type="entry name" value="ADEAMc"/>
    <property type="match status" value="1"/>
</dbReference>
<organism evidence="2 3">
    <name type="scientific">Hanseniaspora guilliermondii</name>
    <dbReference type="NCBI Taxonomy" id="56406"/>
    <lineage>
        <taxon>Eukaryota</taxon>
        <taxon>Fungi</taxon>
        <taxon>Dikarya</taxon>
        <taxon>Ascomycota</taxon>
        <taxon>Saccharomycotina</taxon>
        <taxon>Saccharomycetes</taxon>
        <taxon>Saccharomycodales</taxon>
        <taxon>Saccharomycodaceae</taxon>
        <taxon>Hanseniaspora</taxon>
    </lineage>
</organism>
<accession>A0A1L0B5P8</accession>
<dbReference type="InterPro" id="IPR002466">
    <property type="entry name" value="A_deamin"/>
</dbReference>
<dbReference type="GO" id="GO:0003723">
    <property type="term" value="F:RNA binding"/>
    <property type="evidence" value="ECO:0007669"/>
    <property type="project" value="InterPro"/>
</dbReference>
<dbReference type="PANTHER" id="PTHR47803:SF1">
    <property type="entry name" value="TRNA-SPECIFIC ADENOSINE DEAMINASE 1"/>
    <property type="match status" value="1"/>
</dbReference>
<gene>
    <name evidence="2" type="ORF">HGUI_03923</name>
</gene>
<protein>
    <recommendedName>
        <fullName evidence="1">A to I editase domain-containing protein</fullName>
    </recommendedName>
</protein>
<dbReference type="VEuPathDB" id="FungiDB:HGUI_03923"/>
<evidence type="ECO:0000259" key="1">
    <source>
        <dbReference type="PROSITE" id="PS50141"/>
    </source>
</evidence>
<dbReference type="PROSITE" id="PS50141">
    <property type="entry name" value="A_DEAMIN_EDITASE"/>
    <property type="match status" value="1"/>
</dbReference>
<dbReference type="GO" id="GO:0043829">
    <property type="term" value="F:tRNA-specific adenosine-37 deaminase activity"/>
    <property type="evidence" value="ECO:0007669"/>
    <property type="project" value="EnsemblFungi"/>
</dbReference>
<evidence type="ECO:0000313" key="2">
    <source>
        <dbReference type="EMBL" id="SGZ41722.1"/>
    </source>
</evidence>
<feature type="domain" description="A to I editase" evidence="1">
    <location>
        <begin position="52"/>
        <end position="272"/>
    </location>
</feature>
<dbReference type="AlphaFoldDB" id="A0A1L0B5P8"/>
<proteinExistence type="predicted"/>
<dbReference type="PANTHER" id="PTHR47803">
    <property type="entry name" value="TRNA-SPECIFIC ADENOSINE DEAMINASE 1"/>
    <property type="match status" value="1"/>
</dbReference>
<dbReference type="EMBL" id="FQNF01000137">
    <property type="protein sequence ID" value="SGZ41722.1"/>
    <property type="molecule type" value="Genomic_DNA"/>
</dbReference>
<dbReference type="InterPro" id="IPR042935">
    <property type="entry name" value="Tad1"/>
</dbReference>
<dbReference type="GO" id="GO:0002100">
    <property type="term" value="P:tRNA wobble adenosine to inosine editing"/>
    <property type="evidence" value="ECO:0007669"/>
    <property type="project" value="InterPro"/>
</dbReference>
<keyword evidence="3" id="KW-1185">Reference proteome</keyword>
<evidence type="ECO:0000313" key="3">
    <source>
        <dbReference type="Proteomes" id="UP000183365"/>
    </source>
</evidence>
<dbReference type="Pfam" id="PF02137">
    <property type="entry name" value="A_deamin"/>
    <property type="match status" value="1"/>
</dbReference>
<reference evidence="3" key="1">
    <citation type="submission" date="2016-11" db="EMBL/GenBank/DDBJ databases">
        <authorList>
            <person name="Guldener U."/>
        </authorList>
    </citation>
    <scope>NUCLEOTIDE SEQUENCE [LARGE SCALE GENOMIC DNA]</scope>
</reference>